<reference evidence="8 9" key="2">
    <citation type="journal article" date="2016" name="Genome Announc.">
        <title>Complete Genome Sequence of the Highly Virulent Aeromonas schubertii Strain WL1483, Isolated from Diseased Snakehead Fish (Channa argus) in China.</title>
        <authorList>
            <person name="Liu L."/>
            <person name="Li N."/>
            <person name="Zhang D."/>
            <person name="Fu X."/>
            <person name="Shi C."/>
            <person name="Lin Q."/>
            <person name="Hao G."/>
        </authorList>
    </citation>
    <scope>NUCLEOTIDE SEQUENCE [LARGE SCALE GENOMIC DNA]</scope>
    <source>
        <strain evidence="8 9">WL1483</strain>
    </source>
</reference>
<dbReference type="PANTHER" id="PTHR33452">
    <property type="entry name" value="OXIDOREDUCTASE CATD-RELATED"/>
    <property type="match status" value="1"/>
</dbReference>
<evidence type="ECO:0000256" key="1">
    <source>
        <dbReference type="ARBA" id="ARBA00004651"/>
    </source>
</evidence>
<dbReference type="AlphaFoldDB" id="A0A0S2SG47"/>
<reference evidence="9" key="1">
    <citation type="submission" date="2015-10" db="EMBL/GenBank/DDBJ databases">
        <title>Complete Genome Sequence of Aeromonas schubertii strain WL1483.</title>
        <authorList>
            <person name="Liu L."/>
        </authorList>
    </citation>
    <scope>NUCLEOTIDE SEQUENCE [LARGE SCALE GENOMIC DNA]</scope>
    <source>
        <strain evidence="9">WL1483</strain>
    </source>
</reference>
<sequence>MNPLFESALRWQARLQPHLLDLLLLLARVTVAAAFLRAGILKISSWESTLYLFEFEYQVPLLPWQWAAWIGTGTELLLPPLLLLGLMTRPVALLLFGFNAMAVLSYPALWEQGFYDHRLWGWQLLTLVILGGGRWSWDRLLWRGKGILQPGH</sequence>
<keyword evidence="3" id="KW-1003">Cell membrane</keyword>
<evidence type="ECO:0000256" key="4">
    <source>
        <dbReference type="ARBA" id="ARBA00022692"/>
    </source>
</evidence>
<dbReference type="Pfam" id="PF07681">
    <property type="entry name" value="DoxX"/>
    <property type="match status" value="1"/>
</dbReference>
<dbReference type="RefSeq" id="WP_082634773.1">
    <property type="nucleotide sequence ID" value="NZ_CP013067.1"/>
</dbReference>
<name>A0A0S2SG47_9GAMM</name>
<accession>A0A0S2SG47</accession>
<dbReference type="PATRIC" id="fig|652.5.peg.1352"/>
<evidence type="ECO:0000256" key="7">
    <source>
        <dbReference type="SAM" id="Phobius"/>
    </source>
</evidence>
<feature type="transmembrane region" description="Helical" evidence="7">
    <location>
        <begin position="64"/>
        <end position="84"/>
    </location>
</feature>
<dbReference type="GO" id="GO:0005886">
    <property type="term" value="C:plasma membrane"/>
    <property type="evidence" value="ECO:0007669"/>
    <property type="project" value="UniProtKB-SubCell"/>
</dbReference>
<evidence type="ECO:0000313" key="8">
    <source>
        <dbReference type="EMBL" id="ALP40695.1"/>
    </source>
</evidence>
<feature type="transmembrane region" description="Helical" evidence="7">
    <location>
        <begin position="91"/>
        <end position="108"/>
    </location>
</feature>
<dbReference type="InterPro" id="IPR051907">
    <property type="entry name" value="DoxX-like_oxidoreductase"/>
</dbReference>
<keyword evidence="4 7" id="KW-0812">Transmembrane</keyword>
<evidence type="ECO:0000256" key="5">
    <source>
        <dbReference type="ARBA" id="ARBA00022989"/>
    </source>
</evidence>
<proteinExistence type="inferred from homology"/>
<dbReference type="EMBL" id="CP013067">
    <property type="protein sequence ID" value="ALP40695.1"/>
    <property type="molecule type" value="Genomic_DNA"/>
</dbReference>
<dbReference type="KEGG" id="asr:WL1483_1276"/>
<evidence type="ECO:0000256" key="6">
    <source>
        <dbReference type="ARBA" id="ARBA00023136"/>
    </source>
</evidence>
<comment type="similarity">
    <text evidence="2">Belongs to the DoxX family.</text>
</comment>
<keyword evidence="6 7" id="KW-0472">Membrane</keyword>
<feature type="transmembrane region" description="Helical" evidence="7">
    <location>
        <begin position="20"/>
        <end position="44"/>
    </location>
</feature>
<comment type="subcellular location">
    <subcellularLocation>
        <location evidence="1">Cell membrane</location>
        <topology evidence="1">Multi-pass membrane protein</topology>
    </subcellularLocation>
</comment>
<dbReference type="InterPro" id="IPR032808">
    <property type="entry name" value="DoxX"/>
</dbReference>
<organism evidence="8 9">
    <name type="scientific">Aeromonas schubertii</name>
    <dbReference type="NCBI Taxonomy" id="652"/>
    <lineage>
        <taxon>Bacteria</taxon>
        <taxon>Pseudomonadati</taxon>
        <taxon>Pseudomonadota</taxon>
        <taxon>Gammaproteobacteria</taxon>
        <taxon>Aeromonadales</taxon>
        <taxon>Aeromonadaceae</taxon>
        <taxon>Aeromonas</taxon>
    </lineage>
</organism>
<keyword evidence="5 7" id="KW-1133">Transmembrane helix</keyword>
<dbReference type="PANTHER" id="PTHR33452:SF1">
    <property type="entry name" value="INNER MEMBRANE PROTEIN YPHA-RELATED"/>
    <property type="match status" value="1"/>
</dbReference>
<evidence type="ECO:0000256" key="3">
    <source>
        <dbReference type="ARBA" id="ARBA00022475"/>
    </source>
</evidence>
<dbReference type="Proteomes" id="UP000058114">
    <property type="component" value="Chromosome"/>
</dbReference>
<protein>
    <submittedName>
        <fullName evidence="8">Membrane protein</fullName>
    </submittedName>
</protein>
<gene>
    <name evidence="8" type="ORF">WL1483_1276</name>
</gene>
<evidence type="ECO:0000256" key="2">
    <source>
        <dbReference type="ARBA" id="ARBA00006679"/>
    </source>
</evidence>
<feature type="transmembrane region" description="Helical" evidence="7">
    <location>
        <begin position="120"/>
        <end position="137"/>
    </location>
</feature>
<evidence type="ECO:0000313" key="9">
    <source>
        <dbReference type="Proteomes" id="UP000058114"/>
    </source>
</evidence>